<dbReference type="InterPro" id="IPR002213">
    <property type="entry name" value="UDP_glucos_trans"/>
</dbReference>
<keyword evidence="2 4" id="KW-0328">Glycosyltransferase</keyword>
<comment type="caution">
    <text evidence="6">The sequence shown here is derived from an EMBL/GenBank/DDBJ whole genome shotgun (WGS) entry which is preliminary data.</text>
</comment>
<evidence type="ECO:0000256" key="3">
    <source>
        <dbReference type="ARBA" id="ARBA00022679"/>
    </source>
</evidence>
<reference evidence="6" key="1">
    <citation type="submission" date="2021-01" db="EMBL/GenBank/DDBJ databases">
        <title>Adiantum capillus-veneris genome.</title>
        <authorList>
            <person name="Fang Y."/>
            <person name="Liao Q."/>
        </authorList>
    </citation>
    <scope>NUCLEOTIDE SEQUENCE</scope>
    <source>
        <strain evidence="6">H3</strain>
        <tissue evidence="6">Leaf</tissue>
    </source>
</reference>
<dbReference type="PROSITE" id="PS00375">
    <property type="entry name" value="UDPGT"/>
    <property type="match status" value="1"/>
</dbReference>
<proteinExistence type="inferred from homology"/>
<protein>
    <recommendedName>
        <fullName evidence="5">Glycosyltransferase</fullName>
        <ecNumber evidence="5">2.4.1.-</ecNumber>
    </recommendedName>
</protein>
<accession>A0A9D4V0U2</accession>
<evidence type="ECO:0000313" key="6">
    <source>
        <dbReference type="EMBL" id="KAI5077594.1"/>
    </source>
</evidence>
<dbReference type="OrthoDB" id="5835829at2759"/>
<evidence type="ECO:0000256" key="2">
    <source>
        <dbReference type="ARBA" id="ARBA00022676"/>
    </source>
</evidence>
<dbReference type="SUPFAM" id="SSF53756">
    <property type="entry name" value="UDP-Glycosyltransferase/glycogen phosphorylase"/>
    <property type="match status" value="1"/>
</dbReference>
<dbReference type="FunFam" id="3.40.50.2000:FF:000078">
    <property type="entry name" value="Glycosyltransferase"/>
    <property type="match status" value="1"/>
</dbReference>
<comment type="similarity">
    <text evidence="1 4">Belongs to the UDP-glycosyltransferase family.</text>
</comment>
<dbReference type="AlphaFoldDB" id="A0A9D4V0U2"/>
<evidence type="ECO:0000256" key="1">
    <source>
        <dbReference type="ARBA" id="ARBA00009995"/>
    </source>
</evidence>
<dbReference type="GO" id="GO:0080043">
    <property type="term" value="F:quercetin 3-O-glucosyltransferase activity"/>
    <property type="evidence" value="ECO:0007669"/>
    <property type="project" value="TreeGrafter"/>
</dbReference>
<dbReference type="Pfam" id="PF00201">
    <property type="entry name" value="UDPGT"/>
    <property type="match status" value="1"/>
</dbReference>
<dbReference type="Gene3D" id="3.40.50.2000">
    <property type="entry name" value="Glycogen Phosphorylase B"/>
    <property type="match status" value="2"/>
</dbReference>
<organism evidence="6 7">
    <name type="scientific">Adiantum capillus-veneris</name>
    <name type="common">Maidenhair fern</name>
    <dbReference type="NCBI Taxonomy" id="13818"/>
    <lineage>
        <taxon>Eukaryota</taxon>
        <taxon>Viridiplantae</taxon>
        <taxon>Streptophyta</taxon>
        <taxon>Embryophyta</taxon>
        <taxon>Tracheophyta</taxon>
        <taxon>Polypodiopsida</taxon>
        <taxon>Polypodiidae</taxon>
        <taxon>Polypodiales</taxon>
        <taxon>Pteridineae</taxon>
        <taxon>Pteridaceae</taxon>
        <taxon>Vittarioideae</taxon>
        <taxon>Adiantum</taxon>
    </lineage>
</organism>
<evidence type="ECO:0000256" key="5">
    <source>
        <dbReference type="RuleBase" id="RU362057"/>
    </source>
</evidence>
<evidence type="ECO:0000313" key="7">
    <source>
        <dbReference type="Proteomes" id="UP000886520"/>
    </source>
</evidence>
<dbReference type="InterPro" id="IPR035595">
    <property type="entry name" value="UDP_glycos_trans_CS"/>
</dbReference>
<keyword evidence="7" id="KW-1185">Reference proteome</keyword>
<name>A0A9D4V0U2_ADICA</name>
<dbReference type="PANTHER" id="PTHR11926:SF774">
    <property type="entry name" value="UDP-GLYCOSYLTRANSFERASE 85A1-RELATED"/>
    <property type="match status" value="1"/>
</dbReference>
<dbReference type="Proteomes" id="UP000886520">
    <property type="component" value="Chromosome 7"/>
</dbReference>
<dbReference type="EMBL" id="JABFUD020000007">
    <property type="protein sequence ID" value="KAI5077594.1"/>
    <property type="molecule type" value="Genomic_DNA"/>
</dbReference>
<sequence length="517" mass="58542">MRPHAEEQRALWPKQEELFMHMVMVPYPLQGHINPMMQFAKALIAKHSIKVSFINIKHHHDRIQKMLSHSSTEKASRGHAQTGDNLQEKLHLLWVDDGLPHDFDLTDIPARFHEFHNAVINMKGPLKELLERLNQKSPPVSCVVFGSFCFWVHTISAELGIPSVFFWTQSTATLNIFYHTPLLAANGFFPYKKHAVPDGDNEHATSQHTSRLVSYIPGVPPLHPFNIPTLLHVEDISDPVYSMIKEQFLILRSCQGVIVNSFEELERDAYKAMQQELPFPVSLVGPLIPSAFLEGDVNDTSVGVNLFEEKIECIEWLDRQRKQSVLYVSFGSLFLPSMDNLASIANGIRDSKQPFLWVIRPRSSTGNVASILPEGFMDETKERGLIIPWAPQLQVLSHPSLGAFLTHCGWNSTLESVSMGVPMIACPLVSDQPTNSTYACEFWKVGMAVKRHDYGSITSLDVERVVRTVLEETGGEEMRKRAIELREAARRATRSQGSSCIHMEEFILTMRNQKNEN</sequence>
<dbReference type="EC" id="2.4.1.-" evidence="5"/>
<evidence type="ECO:0000256" key="4">
    <source>
        <dbReference type="RuleBase" id="RU003718"/>
    </source>
</evidence>
<dbReference type="PANTHER" id="PTHR11926">
    <property type="entry name" value="GLUCOSYL/GLUCURONOSYL TRANSFERASES"/>
    <property type="match status" value="1"/>
</dbReference>
<dbReference type="GO" id="GO:0080044">
    <property type="term" value="F:quercetin 7-O-glucosyltransferase activity"/>
    <property type="evidence" value="ECO:0007669"/>
    <property type="project" value="TreeGrafter"/>
</dbReference>
<keyword evidence="3 4" id="KW-0808">Transferase</keyword>
<dbReference type="CDD" id="cd03784">
    <property type="entry name" value="GT1_Gtf-like"/>
    <property type="match status" value="1"/>
</dbReference>
<gene>
    <name evidence="6" type="ORF">GOP47_0007418</name>
</gene>